<dbReference type="EMBL" id="KZ666742">
    <property type="protein sequence ID" value="PPR93697.1"/>
    <property type="molecule type" value="Genomic_DNA"/>
</dbReference>
<evidence type="ECO:0000256" key="3">
    <source>
        <dbReference type="ARBA" id="ARBA00022722"/>
    </source>
</evidence>
<evidence type="ECO:0000313" key="6">
    <source>
        <dbReference type="EMBL" id="PPR93697.1"/>
    </source>
</evidence>
<keyword evidence="2" id="KW-0963">Cytoplasm</keyword>
<keyword evidence="3" id="KW-0540">Nuclease</keyword>
<keyword evidence="4" id="KW-0255">Endonuclease</keyword>
<gene>
    <name evidence="6" type="ORF">GOBAR_AA26966</name>
</gene>
<evidence type="ECO:0000256" key="5">
    <source>
        <dbReference type="ARBA" id="ARBA00022801"/>
    </source>
</evidence>
<protein>
    <recommendedName>
        <fullName evidence="8">Endonuclease V</fullName>
    </recommendedName>
</protein>
<dbReference type="PANTHER" id="PTHR28511">
    <property type="entry name" value="ENDONUCLEASE V"/>
    <property type="match status" value="1"/>
</dbReference>
<dbReference type="PANTHER" id="PTHR28511:SF1">
    <property type="entry name" value="ENDONUCLEASE V"/>
    <property type="match status" value="1"/>
</dbReference>
<comment type="subcellular location">
    <subcellularLocation>
        <location evidence="1">Cytoplasm</location>
    </subcellularLocation>
</comment>
<reference evidence="6 7" key="1">
    <citation type="submission" date="2015-01" db="EMBL/GenBank/DDBJ databases">
        <title>Genome of allotetraploid Gossypium barbadense reveals genomic plasticity and fiber elongation in cotton evolution.</title>
        <authorList>
            <person name="Chen X."/>
            <person name="Liu X."/>
            <person name="Zhao B."/>
            <person name="Zheng H."/>
            <person name="Hu Y."/>
            <person name="Lu G."/>
            <person name="Yang C."/>
            <person name="Chen J."/>
            <person name="Shan C."/>
            <person name="Zhang L."/>
            <person name="Zhou Y."/>
            <person name="Wang L."/>
            <person name="Guo W."/>
            <person name="Bai Y."/>
            <person name="Ruan J."/>
            <person name="Shangguan X."/>
            <person name="Mao Y."/>
            <person name="Jiang J."/>
            <person name="Zhu Y."/>
            <person name="Lei J."/>
            <person name="Kang H."/>
            <person name="Chen S."/>
            <person name="He X."/>
            <person name="Wang R."/>
            <person name="Wang Y."/>
            <person name="Chen J."/>
            <person name="Wang L."/>
            <person name="Yu S."/>
            <person name="Wang B."/>
            <person name="Wei J."/>
            <person name="Song S."/>
            <person name="Lu X."/>
            <person name="Gao Z."/>
            <person name="Gu W."/>
            <person name="Deng X."/>
            <person name="Ma D."/>
            <person name="Wang S."/>
            <person name="Liang W."/>
            <person name="Fang L."/>
            <person name="Cai C."/>
            <person name="Zhu X."/>
            <person name="Zhou B."/>
            <person name="Zhang Y."/>
            <person name="Chen Z."/>
            <person name="Xu S."/>
            <person name="Zhu R."/>
            <person name="Wang S."/>
            <person name="Zhang T."/>
            <person name="Zhao G."/>
        </authorList>
    </citation>
    <scope>NUCLEOTIDE SEQUENCE [LARGE SCALE GENOMIC DNA]</scope>
    <source>
        <strain evidence="7">cv. Xinhai21</strain>
        <tissue evidence="6">Leaf</tissue>
    </source>
</reference>
<evidence type="ECO:0000256" key="1">
    <source>
        <dbReference type="ARBA" id="ARBA00004496"/>
    </source>
</evidence>
<name>A0A2P5WRM1_GOSBA</name>
<dbReference type="Gene3D" id="3.30.2170.10">
    <property type="entry name" value="archaeoglobus fulgidus dsm 4304 superfamily"/>
    <property type="match status" value="2"/>
</dbReference>
<dbReference type="GO" id="GO:0006281">
    <property type="term" value="P:DNA repair"/>
    <property type="evidence" value="ECO:0007669"/>
    <property type="project" value="InterPro"/>
</dbReference>
<dbReference type="GO" id="GO:0005737">
    <property type="term" value="C:cytoplasm"/>
    <property type="evidence" value="ECO:0007669"/>
    <property type="project" value="UniProtKB-SubCell"/>
</dbReference>
<evidence type="ECO:0000256" key="2">
    <source>
        <dbReference type="ARBA" id="ARBA00022490"/>
    </source>
</evidence>
<evidence type="ECO:0008006" key="8">
    <source>
        <dbReference type="Google" id="ProtNLM"/>
    </source>
</evidence>
<dbReference type="CDD" id="cd06559">
    <property type="entry name" value="Endonuclease_V"/>
    <property type="match status" value="1"/>
</dbReference>
<sequence length="304" mass="34029">MEGINEKEEAQKGSSPAELGKWAEIQDTLKKRVITVDDFPWRLASQSESEPQQQQLKYVGGVDVSFSKEEPSMACGSLVVLDLLHDLRLVYQEYTCLSLDIPYIPGFLAFRERYSQVCDRQCSELEPIFAAMSNNISSLIPELWISLLEQLSYKGFGLASHLGVIANIPTIGVGKNLHHVDGLTQSGVRKLLEAEENKAKGIITLRGNSGFIWGVAMRSEQGSLKPVFVSVGHRVSLETAVEIVNMTCKFRVPEPIRQHTSQSHHRMPEHLMVMLLHHSVQTFSGLFSLSMLERITLMKLKPTV</sequence>
<dbReference type="OrthoDB" id="20018at2759"/>
<dbReference type="GO" id="GO:0005730">
    <property type="term" value="C:nucleolus"/>
    <property type="evidence" value="ECO:0007669"/>
    <property type="project" value="TreeGrafter"/>
</dbReference>
<evidence type="ECO:0000256" key="4">
    <source>
        <dbReference type="ARBA" id="ARBA00022759"/>
    </source>
</evidence>
<proteinExistence type="predicted"/>
<dbReference type="AlphaFoldDB" id="A0A2P5WRM1"/>
<dbReference type="GO" id="GO:0016891">
    <property type="term" value="F:RNA endonuclease activity producing 5'-phosphomonoesters, hydrolytic mechanism"/>
    <property type="evidence" value="ECO:0007669"/>
    <property type="project" value="TreeGrafter"/>
</dbReference>
<dbReference type="GO" id="GO:0003727">
    <property type="term" value="F:single-stranded RNA binding"/>
    <property type="evidence" value="ECO:0007669"/>
    <property type="project" value="TreeGrafter"/>
</dbReference>
<dbReference type="Proteomes" id="UP000239757">
    <property type="component" value="Unassembled WGS sequence"/>
</dbReference>
<organism evidence="6 7">
    <name type="scientific">Gossypium barbadense</name>
    <name type="common">Sea Island cotton</name>
    <name type="synonym">Hibiscus barbadensis</name>
    <dbReference type="NCBI Taxonomy" id="3634"/>
    <lineage>
        <taxon>Eukaryota</taxon>
        <taxon>Viridiplantae</taxon>
        <taxon>Streptophyta</taxon>
        <taxon>Embryophyta</taxon>
        <taxon>Tracheophyta</taxon>
        <taxon>Spermatophyta</taxon>
        <taxon>Magnoliopsida</taxon>
        <taxon>eudicotyledons</taxon>
        <taxon>Gunneridae</taxon>
        <taxon>Pentapetalae</taxon>
        <taxon>rosids</taxon>
        <taxon>malvids</taxon>
        <taxon>Malvales</taxon>
        <taxon>Malvaceae</taxon>
        <taxon>Malvoideae</taxon>
        <taxon>Gossypium</taxon>
    </lineage>
</organism>
<evidence type="ECO:0000313" key="7">
    <source>
        <dbReference type="Proteomes" id="UP000239757"/>
    </source>
</evidence>
<accession>A0A2P5WRM1</accession>
<dbReference type="Pfam" id="PF04493">
    <property type="entry name" value="Endonuclease_5"/>
    <property type="match status" value="2"/>
</dbReference>
<dbReference type="InterPro" id="IPR007581">
    <property type="entry name" value="Endonuclease-V"/>
</dbReference>
<keyword evidence="5" id="KW-0378">Hydrolase</keyword>